<protein>
    <recommendedName>
        <fullName evidence="3">chitinase</fullName>
        <ecNumber evidence="3">3.2.1.14</ecNumber>
    </recommendedName>
</protein>
<dbReference type="InterPro" id="IPR001223">
    <property type="entry name" value="Glyco_hydro18_cat"/>
</dbReference>
<dbReference type="GO" id="GO:0008061">
    <property type="term" value="F:chitin binding"/>
    <property type="evidence" value="ECO:0007669"/>
    <property type="project" value="InterPro"/>
</dbReference>
<dbReference type="SUPFAM" id="SSF54556">
    <property type="entry name" value="Chitinase insertion domain"/>
    <property type="match status" value="1"/>
</dbReference>
<dbReference type="Gene3D" id="3.10.50.10">
    <property type="match status" value="1"/>
</dbReference>
<dbReference type="PANTHER" id="PTHR11177:SF317">
    <property type="entry name" value="CHITINASE 12-RELATED"/>
    <property type="match status" value="1"/>
</dbReference>
<evidence type="ECO:0000256" key="6">
    <source>
        <dbReference type="ARBA" id="ARBA00023277"/>
    </source>
</evidence>
<dbReference type="InterPro" id="IPR050314">
    <property type="entry name" value="Glycosyl_Hydrlase_18"/>
</dbReference>
<dbReference type="GO" id="GO:0000272">
    <property type="term" value="P:polysaccharide catabolic process"/>
    <property type="evidence" value="ECO:0007669"/>
    <property type="project" value="UniProtKB-KW"/>
</dbReference>
<keyword evidence="8" id="KW-0624">Polysaccharide degradation</keyword>
<dbReference type="Gene3D" id="3.20.20.80">
    <property type="entry name" value="Glycosidases"/>
    <property type="match status" value="1"/>
</dbReference>
<keyword evidence="4 9" id="KW-0378">Hydrolase</keyword>
<dbReference type="PROSITE" id="PS01095">
    <property type="entry name" value="GH18_1"/>
    <property type="match status" value="1"/>
</dbReference>
<accession>A0A9W9LIZ9</accession>
<dbReference type="GO" id="GO:0005576">
    <property type="term" value="C:extracellular region"/>
    <property type="evidence" value="ECO:0007669"/>
    <property type="project" value="TreeGrafter"/>
</dbReference>
<dbReference type="GO" id="GO:0008843">
    <property type="term" value="F:endochitinase activity"/>
    <property type="evidence" value="ECO:0007669"/>
    <property type="project" value="UniProtKB-EC"/>
</dbReference>
<evidence type="ECO:0000313" key="13">
    <source>
        <dbReference type="Proteomes" id="UP001149163"/>
    </source>
</evidence>
<evidence type="ECO:0000256" key="9">
    <source>
        <dbReference type="RuleBase" id="RU000489"/>
    </source>
</evidence>
<evidence type="ECO:0000256" key="5">
    <source>
        <dbReference type="ARBA" id="ARBA00023024"/>
    </source>
</evidence>
<dbReference type="OrthoDB" id="76388at2759"/>
<dbReference type="GO" id="GO:0006032">
    <property type="term" value="P:chitin catabolic process"/>
    <property type="evidence" value="ECO:0007669"/>
    <property type="project" value="UniProtKB-KW"/>
</dbReference>
<keyword evidence="6" id="KW-0119">Carbohydrate metabolism</keyword>
<dbReference type="Proteomes" id="UP001149163">
    <property type="component" value="Unassembled WGS sequence"/>
</dbReference>
<keyword evidence="5" id="KW-0146">Chitin degradation</keyword>
<dbReference type="EC" id="3.2.1.14" evidence="3"/>
<comment type="catalytic activity">
    <reaction evidence="1">
        <text>Random endo-hydrolysis of N-acetyl-beta-D-glucosaminide (1-&gt;4)-beta-linkages in chitin and chitodextrins.</text>
        <dbReference type="EC" id="3.2.1.14"/>
    </reaction>
</comment>
<evidence type="ECO:0000256" key="8">
    <source>
        <dbReference type="ARBA" id="ARBA00023326"/>
    </source>
</evidence>
<proteinExistence type="inferred from homology"/>
<dbReference type="GeneID" id="81428612"/>
<evidence type="ECO:0000256" key="2">
    <source>
        <dbReference type="ARBA" id="ARBA00008682"/>
    </source>
</evidence>
<dbReference type="RefSeq" id="XP_056541865.1">
    <property type="nucleotide sequence ID" value="XM_056689436.1"/>
</dbReference>
<evidence type="ECO:0000256" key="1">
    <source>
        <dbReference type="ARBA" id="ARBA00000822"/>
    </source>
</evidence>
<dbReference type="PANTHER" id="PTHR11177">
    <property type="entry name" value="CHITINASE"/>
    <property type="match status" value="1"/>
</dbReference>
<evidence type="ECO:0000256" key="4">
    <source>
        <dbReference type="ARBA" id="ARBA00022801"/>
    </source>
</evidence>
<feature type="domain" description="GH18" evidence="11">
    <location>
        <begin position="46"/>
        <end position="416"/>
    </location>
</feature>
<evidence type="ECO:0000256" key="10">
    <source>
        <dbReference type="SAM" id="SignalP"/>
    </source>
</evidence>
<comment type="similarity">
    <text evidence="2">Belongs to the glycosyl hydrolase 18 family. Chitinase class V subfamily.</text>
</comment>
<keyword evidence="13" id="KW-1185">Reference proteome</keyword>
<gene>
    <name evidence="12" type="ORF">N7482_007311</name>
</gene>
<dbReference type="SMART" id="SM00636">
    <property type="entry name" value="Glyco_18"/>
    <property type="match status" value="1"/>
</dbReference>
<name>A0A9W9LIZ9_9EURO</name>
<dbReference type="SUPFAM" id="SSF51445">
    <property type="entry name" value="(Trans)glycosidases"/>
    <property type="match status" value="1"/>
</dbReference>
<dbReference type="CDD" id="cd06548">
    <property type="entry name" value="GH18_chitinase"/>
    <property type="match status" value="1"/>
</dbReference>
<reference evidence="12" key="2">
    <citation type="journal article" date="2023" name="IMA Fungus">
        <title>Comparative genomic study of the Penicillium genus elucidates a diverse pangenome and 15 lateral gene transfer events.</title>
        <authorList>
            <person name="Petersen C."/>
            <person name="Sorensen T."/>
            <person name="Nielsen M.R."/>
            <person name="Sondergaard T.E."/>
            <person name="Sorensen J.L."/>
            <person name="Fitzpatrick D.A."/>
            <person name="Frisvad J.C."/>
            <person name="Nielsen K.L."/>
        </authorList>
    </citation>
    <scope>NUCLEOTIDE SEQUENCE</scope>
    <source>
        <strain evidence="12">IBT 26290</strain>
    </source>
</reference>
<keyword evidence="7 9" id="KW-0326">Glycosidase</keyword>
<feature type="chain" id="PRO_5040823148" description="chitinase" evidence="10">
    <location>
        <begin position="19"/>
        <end position="443"/>
    </location>
</feature>
<dbReference type="InterPro" id="IPR011583">
    <property type="entry name" value="Chitinase_II/V-like_cat"/>
</dbReference>
<dbReference type="AlphaFoldDB" id="A0A9W9LIZ9"/>
<reference evidence="12" key="1">
    <citation type="submission" date="2022-11" db="EMBL/GenBank/DDBJ databases">
        <authorList>
            <person name="Petersen C."/>
        </authorList>
    </citation>
    <scope>NUCLEOTIDE SEQUENCE</scope>
    <source>
        <strain evidence="12">IBT 26290</strain>
    </source>
</reference>
<comment type="caution">
    <text evidence="12">The sequence shown here is derived from an EMBL/GenBank/DDBJ whole genome shotgun (WGS) entry which is preliminary data.</text>
</comment>
<feature type="signal peptide" evidence="10">
    <location>
        <begin position="1"/>
        <end position="18"/>
    </location>
</feature>
<dbReference type="Pfam" id="PF00704">
    <property type="entry name" value="Glyco_hydro_18"/>
    <property type="match status" value="1"/>
</dbReference>
<dbReference type="PROSITE" id="PS51910">
    <property type="entry name" value="GH18_2"/>
    <property type="match status" value="1"/>
</dbReference>
<evidence type="ECO:0000256" key="3">
    <source>
        <dbReference type="ARBA" id="ARBA00012729"/>
    </source>
</evidence>
<evidence type="ECO:0000259" key="11">
    <source>
        <dbReference type="PROSITE" id="PS51910"/>
    </source>
</evidence>
<dbReference type="InterPro" id="IPR029070">
    <property type="entry name" value="Chitinase_insertion_sf"/>
</dbReference>
<organism evidence="12 13">
    <name type="scientific">Penicillium canariense</name>
    <dbReference type="NCBI Taxonomy" id="189055"/>
    <lineage>
        <taxon>Eukaryota</taxon>
        <taxon>Fungi</taxon>
        <taxon>Dikarya</taxon>
        <taxon>Ascomycota</taxon>
        <taxon>Pezizomycotina</taxon>
        <taxon>Eurotiomycetes</taxon>
        <taxon>Eurotiomycetidae</taxon>
        <taxon>Eurotiales</taxon>
        <taxon>Aspergillaceae</taxon>
        <taxon>Penicillium</taxon>
    </lineage>
</organism>
<evidence type="ECO:0000256" key="7">
    <source>
        <dbReference type="ARBA" id="ARBA00023295"/>
    </source>
</evidence>
<sequence length="443" mass="48861">MRLSSLSPFLLAAVGVLGRHEKPRHSHIDDKLGISCGNLGKIHGGMKTVAYFGNWDIYAVNYFITDVPAESLTHLVYAFANVNSTTGSVILSDTWADLQYAYPGDNTTAPGENVYGNIKQMFLLKKKHRHLKTMLSIGGWSYRENFAPMLASPTKRQNFVNTAVQFVADLGFDGIDIDYEYVADHNQAAQMVDLLRRLRQSLDQLAEKINATSPFQISYASPSSNDQTALLDLTRMTPYLDFYTLMALDYMGPGFSNYSGYLSNLFPDVHNPRATDYDTTSSLEFYLFNGQVPPNKIVLENPLYGRVFNGTDGMGDKFANGGTQGSLGTAGLWNYKALPLPGFNAKVVNVPRVGGSYSYDAEQKYLISYDTPEIAALKAEYVQCLGLAGTAWWEVSMDRNDTLSLISTTVSKFGGAGSLDQTLNNLNYPTSTYANLKDGFSDN</sequence>
<dbReference type="InterPro" id="IPR001579">
    <property type="entry name" value="Glyco_hydro_18_chit_AS"/>
</dbReference>
<evidence type="ECO:0000313" key="12">
    <source>
        <dbReference type="EMBL" id="KAJ5160307.1"/>
    </source>
</evidence>
<dbReference type="InterPro" id="IPR017853">
    <property type="entry name" value="GH"/>
</dbReference>
<dbReference type="EMBL" id="JAPQKN010000004">
    <property type="protein sequence ID" value="KAJ5160307.1"/>
    <property type="molecule type" value="Genomic_DNA"/>
</dbReference>
<keyword evidence="10" id="KW-0732">Signal</keyword>